<feature type="region of interest" description="Disordered" evidence="1">
    <location>
        <begin position="1"/>
        <end position="26"/>
    </location>
</feature>
<dbReference type="OrthoDB" id="5592585at2759"/>
<gene>
    <name evidence="2" type="ORF">BD311DRAFT_808089</name>
</gene>
<accession>A0A4Q9MJK0</accession>
<organism evidence="2">
    <name type="scientific">Dichomitus squalens</name>
    <dbReference type="NCBI Taxonomy" id="114155"/>
    <lineage>
        <taxon>Eukaryota</taxon>
        <taxon>Fungi</taxon>
        <taxon>Dikarya</taxon>
        <taxon>Basidiomycota</taxon>
        <taxon>Agaricomycotina</taxon>
        <taxon>Agaricomycetes</taxon>
        <taxon>Polyporales</taxon>
        <taxon>Polyporaceae</taxon>
        <taxon>Dichomitus</taxon>
    </lineage>
</organism>
<dbReference type="EMBL" id="ML143439">
    <property type="protein sequence ID" value="TBU26878.1"/>
    <property type="molecule type" value="Genomic_DNA"/>
</dbReference>
<reference evidence="2" key="1">
    <citation type="submission" date="2019-01" db="EMBL/GenBank/DDBJ databases">
        <title>Draft genome sequences of three monokaryotic isolates of the white-rot basidiomycete fungus Dichomitus squalens.</title>
        <authorList>
            <consortium name="DOE Joint Genome Institute"/>
            <person name="Lopez S.C."/>
            <person name="Andreopoulos B."/>
            <person name="Pangilinan J."/>
            <person name="Lipzen A."/>
            <person name="Riley R."/>
            <person name="Ahrendt S."/>
            <person name="Ng V."/>
            <person name="Barry K."/>
            <person name="Daum C."/>
            <person name="Grigoriev I.V."/>
            <person name="Hilden K.S."/>
            <person name="Makela M.R."/>
            <person name="de Vries R.P."/>
        </authorList>
    </citation>
    <scope>NUCLEOTIDE SEQUENCE [LARGE SCALE GENOMIC DNA]</scope>
    <source>
        <strain evidence="2">OM18370.1</strain>
    </source>
</reference>
<dbReference type="AlphaFoldDB" id="A0A4Q9MJK0"/>
<evidence type="ECO:0000313" key="2">
    <source>
        <dbReference type="EMBL" id="TBU26878.1"/>
    </source>
</evidence>
<name>A0A4Q9MJK0_9APHY</name>
<protein>
    <submittedName>
        <fullName evidence="2">Uncharacterized protein</fullName>
    </submittedName>
</protein>
<feature type="compositionally biased region" description="Polar residues" evidence="1">
    <location>
        <begin position="1"/>
        <end position="11"/>
    </location>
</feature>
<dbReference type="Proteomes" id="UP000292957">
    <property type="component" value="Unassembled WGS sequence"/>
</dbReference>
<proteinExistence type="predicted"/>
<evidence type="ECO:0000256" key="1">
    <source>
        <dbReference type="SAM" id="MobiDB-lite"/>
    </source>
</evidence>
<sequence length="192" mass="22347">MASAQIESSPLQPRKANGLDENVQKPKLEEYRAKLEEDMHDRYVESGSPEEFLNVLLPFHPRTNMRPRHRTNPFESMEDADSWTEATVVDEFVKVLNNHKLCPKLAFRRSESRPHSKITDSTAQRIDCGFFRPSEAPNDGRPHWELQLVPVEFKNRKDGHKYDPFVDEDIEHLDTVLESQAKSRKAVRQQII</sequence>